<keyword evidence="1" id="KW-1133">Transmembrane helix</keyword>
<accession>A0A7X2P0N6</accession>
<dbReference type="Pfam" id="PF26018">
    <property type="entry name" value="BSH_RND_rel"/>
    <property type="match status" value="1"/>
</dbReference>
<dbReference type="RefSeq" id="WP_154431209.1">
    <property type="nucleotide sequence ID" value="NZ_JBQHRC010000008.1"/>
</dbReference>
<sequence length="454" mass="51115">MTTKRKNKISGWFRKIPLNIGTFIFGALFVYMVITVILYLTADHIQSYQVTAGPLSNNKTYTALAIREESVVNTNAAGYITYYARENSKVGKSGAVYTLGDTPVQAAVNELTEQDYAGIRSSIAGFASTYDSDNFYDVYNYKYELEGSILQYSGLQTDDSTETTQTANGQTIYRAAQDGIVVYAVDGYEGITADQLTADLFSKKNYQITNLQKERKVSSGDPVYKLITSETWSVVIPLSTDQIVSLAEKKTIRVKFLKDDATQTGLLTIVTGEDGNYYGKITFSRGMIRYSGDRFLNIELVTNTQTGLKIPLSSIVKKNFYVIPKEYIATDEEDGDAGFYRKVTRRGKDDSSEFVKATIYQEDDDYYYVDMDTFQDGDVILKPDSQSVYEIKEKKALEGVYCINKGYAVFRKIVMIEQNDEYCIVETGTTYGLSQFDYIVRNGNTVKEDDILFK</sequence>
<evidence type="ECO:0000313" key="3">
    <source>
        <dbReference type="EMBL" id="MST65353.1"/>
    </source>
</evidence>
<keyword evidence="4" id="KW-1185">Reference proteome</keyword>
<evidence type="ECO:0000313" key="4">
    <source>
        <dbReference type="Proteomes" id="UP000440513"/>
    </source>
</evidence>
<reference evidence="3 4" key="1">
    <citation type="submission" date="2019-08" db="EMBL/GenBank/DDBJ databases">
        <title>In-depth cultivation of the pig gut microbiome towards novel bacterial diversity and tailored functional studies.</title>
        <authorList>
            <person name="Wylensek D."/>
            <person name="Hitch T.C.A."/>
            <person name="Clavel T."/>
        </authorList>
    </citation>
    <scope>NUCLEOTIDE SEQUENCE [LARGE SCALE GENOMIC DNA]</scope>
    <source>
        <strain evidence="3 4">BSM-380-WT-5A</strain>
    </source>
</reference>
<evidence type="ECO:0000259" key="2">
    <source>
        <dbReference type="Pfam" id="PF26018"/>
    </source>
</evidence>
<comment type="caution">
    <text evidence="3">The sequence shown here is derived from an EMBL/GenBank/DDBJ whole genome shotgun (WGS) entry which is preliminary data.</text>
</comment>
<dbReference type="AlphaFoldDB" id="A0A7X2P0N6"/>
<keyword evidence="1" id="KW-0812">Transmembrane</keyword>
<gene>
    <name evidence="3" type="ORF">FYJ57_01080</name>
</gene>
<feature type="transmembrane region" description="Helical" evidence="1">
    <location>
        <begin position="20"/>
        <end position="40"/>
    </location>
</feature>
<protein>
    <recommendedName>
        <fullName evidence="2">RND related barrel-sandwich hybrid domain-containing protein</fullName>
    </recommendedName>
</protein>
<dbReference type="EMBL" id="VUMS01000002">
    <property type="protein sequence ID" value="MST65353.1"/>
    <property type="molecule type" value="Genomic_DNA"/>
</dbReference>
<evidence type="ECO:0000256" key="1">
    <source>
        <dbReference type="SAM" id="Phobius"/>
    </source>
</evidence>
<name>A0A7X2P0N6_9FIRM</name>
<keyword evidence="1" id="KW-0472">Membrane</keyword>
<dbReference type="Proteomes" id="UP000440513">
    <property type="component" value="Unassembled WGS sequence"/>
</dbReference>
<dbReference type="InterPro" id="IPR058709">
    <property type="entry name" value="BSH_RND-rel"/>
</dbReference>
<proteinExistence type="predicted"/>
<organism evidence="3 4">
    <name type="scientific">Oliverpabstia intestinalis</name>
    <dbReference type="NCBI Taxonomy" id="2606633"/>
    <lineage>
        <taxon>Bacteria</taxon>
        <taxon>Bacillati</taxon>
        <taxon>Bacillota</taxon>
        <taxon>Clostridia</taxon>
        <taxon>Lachnospirales</taxon>
        <taxon>Lachnospiraceae</taxon>
        <taxon>Oliverpabstia</taxon>
    </lineage>
</organism>
<feature type="domain" description="RND related barrel-sandwich hybrid" evidence="2">
    <location>
        <begin position="69"/>
        <end position="227"/>
    </location>
</feature>